<dbReference type="AlphaFoldDB" id="A0A0A0J4L0"/>
<evidence type="ECO:0000313" key="10">
    <source>
        <dbReference type="Proteomes" id="UP000030002"/>
    </source>
</evidence>
<dbReference type="SUPFAM" id="SSF103481">
    <property type="entry name" value="Multidrug resistance efflux transporter EmrE"/>
    <property type="match status" value="2"/>
</dbReference>
<dbReference type="GO" id="GO:0016020">
    <property type="term" value="C:membrane"/>
    <property type="evidence" value="ECO:0007669"/>
    <property type="project" value="UniProtKB-SubCell"/>
</dbReference>
<feature type="transmembrane region" description="Helical" evidence="7">
    <location>
        <begin position="86"/>
        <end position="108"/>
    </location>
</feature>
<dbReference type="PANTHER" id="PTHR32322">
    <property type="entry name" value="INNER MEMBRANE TRANSPORTER"/>
    <property type="match status" value="1"/>
</dbReference>
<evidence type="ECO:0000256" key="7">
    <source>
        <dbReference type="SAM" id="Phobius"/>
    </source>
</evidence>
<feature type="transmembrane region" description="Helical" evidence="7">
    <location>
        <begin position="7"/>
        <end position="27"/>
    </location>
</feature>
<keyword evidence="10" id="KW-1185">Reference proteome</keyword>
<evidence type="ECO:0000256" key="5">
    <source>
        <dbReference type="ARBA" id="ARBA00023136"/>
    </source>
</evidence>
<comment type="caution">
    <text evidence="9">The sequence shown here is derived from an EMBL/GenBank/DDBJ whole genome shotgun (WGS) entry which is preliminary data.</text>
</comment>
<gene>
    <name evidence="9" type="ORF">N802_03230</name>
</gene>
<feature type="domain" description="EamA" evidence="8">
    <location>
        <begin position="142"/>
        <end position="282"/>
    </location>
</feature>
<comment type="subcellular location">
    <subcellularLocation>
        <location evidence="1">Membrane</location>
        <topology evidence="1">Multi-pass membrane protein</topology>
    </subcellularLocation>
</comment>
<evidence type="ECO:0000256" key="4">
    <source>
        <dbReference type="ARBA" id="ARBA00022989"/>
    </source>
</evidence>
<keyword evidence="5 7" id="KW-0472">Membrane</keyword>
<dbReference type="OrthoDB" id="9812521at2"/>
<reference evidence="9 10" key="1">
    <citation type="submission" date="2013-08" db="EMBL/GenBank/DDBJ databases">
        <title>The genome sequence of Knoellia sinensis.</title>
        <authorList>
            <person name="Zhu W."/>
            <person name="Wang G."/>
        </authorList>
    </citation>
    <scope>NUCLEOTIDE SEQUENCE [LARGE SCALE GENOMIC DNA]</scope>
    <source>
        <strain evidence="9 10">KCTC 19936</strain>
    </source>
</reference>
<feature type="transmembrane region" description="Helical" evidence="7">
    <location>
        <begin position="170"/>
        <end position="189"/>
    </location>
</feature>
<evidence type="ECO:0000256" key="6">
    <source>
        <dbReference type="SAM" id="MobiDB-lite"/>
    </source>
</evidence>
<keyword evidence="3 7" id="KW-0812">Transmembrane</keyword>
<dbReference type="Proteomes" id="UP000030002">
    <property type="component" value="Unassembled WGS sequence"/>
</dbReference>
<feature type="transmembrane region" description="Helical" evidence="7">
    <location>
        <begin position="33"/>
        <end position="51"/>
    </location>
</feature>
<evidence type="ECO:0000259" key="8">
    <source>
        <dbReference type="Pfam" id="PF00892"/>
    </source>
</evidence>
<organism evidence="9 10">
    <name type="scientific">Knoellia sinensis KCTC 19936</name>
    <dbReference type="NCBI Taxonomy" id="1385520"/>
    <lineage>
        <taxon>Bacteria</taxon>
        <taxon>Bacillati</taxon>
        <taxon>Actinomycetota</taxon>
        <taxon>Actinomycetes</taxon>
        <taxon>Micrococcales</taxon>
        <taxon>Intrasporangiaceae</taxon>
        <taxon>Knoellia</taxon>
    </lineage>
</organism>
<evidence type="ECO:0000256" key="1">
    <source>
        <dbReference type="ARBA" id="ARBA00004141"/>
    </source>
</evidence>
<feature type="compositionally biased region" description="Low complexity" evidence="6">
    <location>
        <begin position="312"/>
        <end position="335"/>
    </location>
</feature>
<name>A0A0A0J4L0_9MICO</name>
<dbReference type="RefSeq" id="WP_035917062.1">
    <property type="nucleotide sequence ID" value="NZ_AVPJ01000010.1"/>
</dbReference>
<feature type="transmembrane region" description="Helical" evidence="7">
    <location>
        <begin position="209"/>
        <end position="229"/>
    </location>
</feature>
<evidence type="ECO:0000256" key="2">
    <source>
        <dbReference type="ARBA" id="ARBA00007362"/>
    </source>
</evidence>
<evidence type="ECO:0000313" key="9">
    <source>
        <dbReference type="EMBL" id="KGN31684.1"/>
    </source>
</evidence>
<dbReference type="Gene3D" id="1.10.3730.20">
    <property type="match status" value="1"/>
</dbReference>
<keyword evidence="4 7" id="KW-1133">Transmembrane helix</keyword>
<dbReference type="InterPro" id="IPR050638">
    <property type="entry name" value="AA-Vitamin_Transporters"/>
</dbReference>
<proteinExistence type="inferred from homology"/>
<feature type="transmembrane region" description="Helical" evidence="7">
    <location>
        <begin position="241"/>
        <end position="260"/>
    </location>
</feature>
<feature type="transmembrane region" description="Helical" evidence="7">
    <location>
        <begin position="138"/>
        <end position="158"/>
    </location>
</feature>
<feature type="transmembrane region" description="Helical" evidence="7">
    <location>
        <begin position="266"/>
        <end position="284"/>
    </location>
</feature>
<dbReference type="PANTHER" id="PTHR32322:SF9">
    <property type="entry name" value="AMINO-ACID METABOLITE EFFLUX PUMP-RELATED"/>
    <property type="match status" value="1"/>
</dbReference>
<sequence length="335" mass="35114">MPTRHRLLAILVAVLWGANFIAIHATLEHFPPFFSVALRWIPLALVAILFVPRPDVPWRWIVGYGLGFGTLQFVFLYWGMATGMPVGLASLVLQSSAPFTVVLGALLGEHLSGRRGLGVLVAMLGLAIVGSQRGDVSAAWPFVLTVLGGLGWAFGNLAARRAQTTQPLRLTMWMSVVPPVPMLALSLLVEGPSRIADSWATVGTGTGVLALAGLAYTALIATVIGSGIWSWLMARHPAGTVAPFSMLVPVTGLTAAWLALGERPTLVEWLGCAVVVVGVLLTASGRHTPSSAGRVAMATTSADVTDQERVNASATSSSRSLASRSAMVARAPSVP</sequence>
<protein>
    <submittedName>
        <fullName evidence="9">Membrane protein</fullName>
    </submittedName>
</protein>
<dbReference type="STRING" id="1385520.N802_03230"/>
<dbReference type="eggNOG" id="COG0697">
    <property type="taxonomic scope" value="Bacteria"/>
</dbReference>
<feature type="transmembrane region" description="Helical" evidence="7">
    <location>
        <begin position="115"/>
        <end position="132"/>
    </location>
</feature>
<accession>A0A0A0J4L0</accession>
<dbReference type="EMBL" id="AVPJ01000010">
    <property type="protein sequence ID" value="KGN31684.1"/>
    <property type="molecule type" value="Genomic_DNA"/>
</dbReference>
<dbReference type="InterPro" id="IPR000620">
    <property type="entry name" value="EamA_dom"/>
</dbReference>
<feature type="domain" description="EamA" evidence="8">
    <location>
        <begin position="7"/>
        <end position="129"/>
    </location>
</feature>
<feature type="transmembrane region" description="Helical" evidence="7">
    <location>
        <begin position="58"/>
        <end position="80"/>
    </location>
</feature>
<feature type="region of interest" description="Disordered" evidence="6">
    <location>
        <begin position="306"/>
        <end position="335"/>
    </location>
</feature>
<dbReference type="Pfam" id="PF00892">
    <property type="entry name" value="EamA"/>
    <property type="match status" value="2"/>
</dbReference>
<comment type="similarity">
    <text evidence="2">Belongs to the EamA transporter family.</text>
</comment>
<evidence type="ECO:0000256" key="3">
    <source>
        <dbReference type="ARBA" id="ARBA00022692"/>
    </source>
</evidence>
<dbReference type="InterPro" id="IPR037185">
    <property type="entry name" value="EmrE-like"/>
</dbReference>